<dbReference type="Proteomes" id="UP000037267">
    <property type="component" value="Unassembled WGS sequence"/>
</dbReference>
<evidence type="ECO:0000313" key="2">
    <source>
        <dbReference type="EMBL" id="KNF08372.1"/>
    </source>
</evidence>
<reference evidence="3" key="1">
    <citation type="submission" date="2015-07" db="EMBL/GenBank/DDBJ databases">
        <title>Draft genome sequence of the purine-degrading Gottschalkia purinilyticum DSM 1384 (formerly Clostridium purinilyticum).</title>
        <authorList>
            <person name="Poehlein A."/>
            <person name="Schiel-Bengelsdorf B."/>
            <person name="Bengelsdorf F.R."/>
            <person name="Daniel R."/>
            <person name="Duerre P."/>
        </authorList>
    </citation>
    <scope>NUCLEOTIDE SEQUENCE [LARGE SCALE GENOMIC DNA]</scope>
    <source>
        <strain evidence="3">DSM 1384</strain>
    </source>
</reference>
<proteinExistence type="predicted"/>
<sequence>MKVRLKSKSILMIITLLMIFVGCSYINKEVNQVGKTNYRTISEKDISSFVKSQNPKPNEVKFIDKKSAVVLYDNKFEVIRKSKDIKVIKMIKIDKNNDFKINAYSVNSGNPNIILTINNNDLAKKTYATIVKFPGEEPITKLTYQRNILCFIKNSKSQSNFLNGDFEITLYDEKWNPTGTYDGVIVERNIIK</sequence>
<evidence type="ECO:0000313" key="3">
    <source>
        <dbReference type="Proteomes" id="UP000037267"/>
    </source>
</evidence>
<keyword evidence="1" id="KW-1133">Transmembrane helix</keyword>
<gene>
    <name evidence="2" type="ORF">CLPU_8c01370</name>
</gene>
<dbReference type="RefSeq" id="WP_050355469.1">
    <property type="nucleotide sequence ID" value="NZ_LGSS01000008.1"/>
</dbReference>
<dbReference type="EMBL" id="LGSS01000008">
    <property type="protein sequence ID" value="KNF08372.1"/>
    <property type="molecule type" value="Genomic_DNA"/>
</dbReference>
<dbReference type="AlphaFoldDB" id="A0A0L0WAA3"/>
<evidence type="ECO:0008006" key="4">
    <source>
        <dbReference type="Google" id="ProtNLM"/>
    </source>
</evidence>
<accession>A0A0L0WAA3</accession>
<protein>
    <recommendedName>
        <fullName evidence="4">Lipoprotein</fullName>
    </recommendedName>
</protein>
<dbReference type="PROSITE" id="PS51257">
    <property type="entry name" value="PROKAR_LIPOPROTEIN"/>
    <property type="match status" value="1"/>
</dbReference>
<keyword evidence="3" id="KW-1185">Reference proteome</keyword>
<name>A0A0L0WAA3_GOTPU</name>
<evidence type="ECO:0000256" key="1">
    <source>
        <dbReference type="SAM" id="Phobius"/>
    </source>
</evidence>
<keyword evidence="1" id="KW-0472">Membrane</keyword>
<dbReference type="STRING" id="1503.CLPU_8c01370"/>
<keyword evidence="1" id="KW-0812">Transmembrane</keyword>
<feature type="transmembrane region" description="Helical" evidence="1">
    <location>
        <begin position="9"/>
        <end position="27"/>
    </location>
</feature>
<comment type="caution">
    <text evidence="2">The sequence shown here is derived from an EMBL/GenBank/DDBJ whole genome shotgun (WGS) entry which is preliminary data.</text>
</comment>
<organism evidence="2 3">
    <name type="scientific">Gottschalkia purinilytica</name>
    <name type="common">Clostridium purinilyticum</name>
    <dbReference type="NCBI Taxonomy" id="1503"/>
    <lineage>
        <taxon>Bacteria</taxon>
        <taxon>Bacillati</taxon>
        <taxon>Bacillota</taxon>
        <taxon>Tissierellia</taxon>
        <taxon>Tissierellales</taxon>
        <taxon>Gottschalkiaceae</taxon>
        <taxon>Gottschalkia</taxon>
    </lineage>
</organism>